<protein>
    <submittedName>
        <fullName evidence="3">DMT family transporter</fullName>
    </submittedName>
</protein>
<accession>A0ABU4Y532</accession>
<dbReference type="SUPFAM" id="SSF103481">
    <property type="entry name" value="Multidrug resistance efflux transporter EmrE"/>
    <property type="match status" value="1"/>
</dbReference>
<gene>
    <name evidence="3" type="ORF">RFN28_26855</name>
</gene>
<feature type="transmembrane region" description="Helical" evidence="1">
    <location>
        <begin position="51"/>
        <end position="68"/>
    </location>
</feature>
<dbReference type="InterPro" id="IPR037185">
    <property type="entry name" value="EmrE-like"/>
</dbReference>
<comment type="caution">
    <text evidence="3">The sequence shown here is derived from an EMBL/GenBank/DDBJ whole genome shotgun (WGS) entry which is preliminary data.</text>
</comment>
<dbReference type="Pfam" id="PF00892">
    <property type="entry name" value="EamA"/>
    <property type="match status" value="1"/>
</dbReference>
<evidence type="ECO:0000256" key="1">
    <source>
        <dbReference type="SAM" id="Phobius"/>
    </source>
</evidence>
<dbReference type="InterPro" id="IPR000620">
    <property type="entry name" value="EamA_dom"/>
</dbReference>
<keyword evidence="1" id="KW-1133">Transmembrane helix</keyword>
<dbReference type="Proteomes" id="UP001287059">
    <property type="component" value="Unassembled WGS sequence"/>
</dbReference>
<reference evidence="3 4" key="1">
    <citation type="submission" date="2023-08" db="EMBL/GenBank/DDBJ databases">
        <title>Implementing the SeqCode for naming new Mesorhizobium species isolated from Vachellia karroo root nodules.</title>
        <authorList>
            <person name="Van Lill M."/>
        </authorList>
    </citation>
    <scope>NUCLEOTIDE SEQUENCE [LARGE SCALE GENOMIC DNA]</scope>
    <source>
        <strain evidence="3 4">VK24D</strain>
    </source>
</reference>
<evidence type="ECO:0000259" key="2">
    <source>
        <dbReference type="Pfam" id="PF00892"/>
    </source>
</evidence>
<evidence type="ECO:0000313" key="3">
    <source>
        <dbReference type="EMBL" id="MDX8482054.1"/>
    </source>
</evidence>
<evidence type="ECO:0000313" key="4">
    <source>
        <dbReference type="Proteomes" id="UP001287059"/>
    </source>
</evidence>
<dbReference type="EMBL" id="JAVIIW010000041">
    <property type="protein sequence ID" value="MDX8482054.1"/>
    <property type="molecule type" value="Genomic_DNA"/>
</dbReference>
<dbReference type="RefSeq" id="WP_320290211.1">
    <property type="nucleotide sequence ID" value="NZ_JAVIIW010000041.1"/>
</dbReference>
<keyword evidence="1" id="KW-0472">Membrane</keyword>
<organism evidence="3 4">
    <name type="scientific">Mesorhizobium album</name>
    <dbReference type="NCBI Taxonomy" id="3072314"/>
    <lineage>
        <taxon>Bacteria</taxon>
        <taxon>Pseudomonadati</taxon>
        <taxon>Pseudomonadota</taxon>
        <taxon>Alphaproteobacteria</taxon>
        <taxon>Hyphomicrobiales</taxon>
        <taxon>Phyllobacteriaceae</taxon>
        <taxon>Mesorhizobium</taxon>
    </lineage>
</organism>
<name>A0ABU4Y532_9HYPH</name>
<feature type="transmembrane region" description="Helical" evidence="1">
    <location>
        <begin position="27"/>
        <end position="44"/>
    </location>
</feature>
<dbReference type="Gene3D" id="1.10.3730.20">
    <property type="match status" value="1"/>
</dbReference>
<proteinExistence type="predicted"/>
<feature type="domain" description="EamA" evidence="2">
    <location>
        <begin position="1"/>
        <end position="64"/>
    </location>
</feature>
<keyword evidence="1" id="KW-0812">Transmembrane</keyword>
<keyword evidence="4" id="KW-1185">Reference proteome</keyword>
<sequence length="77" mass="8399">MALFPTVLGFWLWYSGASRMSGGEASVFMAVLPVSALLLSYVFLGEKLSVIHFMGIALVIFGIVNTTLPTRQPAYKD</sequence>